<organism evidence="3 4">
    <name type="scientific">Conexibacter stalactiti</name>
    <dbReference type="NCBI Taxonomy" id="1940611"/>
    <lineage>
        <taxon>Bacteria</taxon>
        <taxon>Bacillati</taxon>
        <taxon>Actinomycetota</taxon>
        <taxon>Thermoleophilia</taxon>
        <taxon>Solirubrobacterales</taxon>
        <taxon>Conexibacteraceae</taxon>
        <taxon>Conexibacter</taxon>
    </lineage>
</organism>
<reference evidence="3 4" key="2">
    <citation type="submission" date="2023-10" db="EMBL/GenBank/DDBJ databases">
        <authorList>
            <person name="Han X.F."/>
        </authorList>
    </citation>
    <scope>NUCLEOTIDE SEQUENCE [LARGE SCALE GENOMIC DNA]</scope>
    <source>
        <strain evidence="3 4">KCTC 39840</strain>
    </source>
</reference>
<keyword evidence="4" id="KW-1185">Reference proteome</keyword>
<dbReference type="NCBIfam" id="NF009119">
    <property type="entry name" value="PRK12470.1"/>
    <property type="match status" value="1"/>
</dbReference>
<dbReference type="EC" id="3.5.1.4" evidence="3"/>
<dbReference type="EMBL" id="JAWSTH010000171">
    <property type="protein sequence ID" value="MDW5598724.1"/>
    <property type="molecule type" value="Genomic_DNA"/>
</dbReference>
<evidence type="ECO:0000256" key="1">
    <source>
        <dbReference type="ARBA" id="ARBA00009199"/>
    </source>
</evidence>
<sequence length="470" mass="49854">MDATDLAFAGLAGQADLVRRGEVTPRELVELQLERIERIDPLLNAVRVTFPERAFAEAEQAAARREAMARTSGNGAAARPLLGVPILIKDDVDVAGEATRYGSAASSDQPALADAEVVRRLRAAGAIVIGKTHTPELMQWPFTETAAYGITRNPWDLSRTPGGSSGGSGAAVAAGLAAAALATDGAGSIRIPAACCGLFGLKPQRGRVPEAPKHEPWLDLSTTGCVTRTVADTALWLDATADRDPGAPSYAHAAATPPRRPLKIAYTTRNPLLAPVAREPRAALEQTIALLRELGHTVERVDPPLDPVLPQVIARYLRGIAEDAAKLPHPERLESRTQGMVRMGRLLPDGFVRWAREREGATTVALSRVLADHDLLLTPALAALPLPIGRYDGRGALWTFNGVARFTPFTPGWNVTGQPAAAVPAGFTDGGLPLSVQLVGRTRDEATLLSLAGQLEAARPWSARRPTLAE</sequence>
<dbReference type="PROSITE" id="PS00571">
    <property type="entry name" value="AMIDASES"/>
    <property type="match status" value="1"/>
</dbReference>
<dbReference type="InterPro" id="IPR000120">
    <property type="entry name" value="Amidase"/>
</dbReference>
<proteinExistence type="inferred from homology"/>
<dbReference type="InterPro" id="IPR020556">
    <property type="entry name" value="Amidase_CS"/>
</dbReference>
<dbReference type="Pfam" id="PF01425">
    <property type="entry name" value="Amidase"/>
    <property type="match status" value="1"/>
</dbReference>
<dbReference type="Gene3D" id="3.90.1300.10">
    <property type="entry name" value="Amidase signature (AS) domain"/>
    <property type="match status" value="1"/>
</dbReference>
<accession>A0ABU4I0N5</accession>
<dbReference type="InterPro" id="IPR023631">
    <property type="entry name" value="Amidase_dom"/>
</dbReference>
<keyword evidence="3" id="KW-0378">Hydrolase</keyword>
<dbReference type="PANTHER" id="PTHR11895:SF7">
    <property type="entry name" value="GLUTAMYL-TRNA(GLN) AMIDOTRANSFERASE SUBUNIT A, MITOCHONDRIAL"/>
    <property type="match status" value="1"/>
</dbReference>
<evidence type="ECO:0000313" key="3">
    <source>
        <dbReference type="EMBL" id="MDW5598724.1"/>
    </source>
</evidence>
<reference evidence="4" key="1">
    <citation type="submission" date="2023-07" db="EMBL/GenBank/DDBJ databases">
        <title>Conexibacter stalactiti sp. nov., isolated from stalactites in a lava cave and emended description of the genus Conexibacter.</title>
        <authorList>
            <person name="Lee S.D."/>
        </authorList>
    </citation>
    <scope>NUCLEOTIDE SEQUENCE [LARGE SCALE GENOMIC DNA]</scope>
    <source>
        <strain evidence="4">KCTC 39840</strain>
    </source>
</reference>
<gene>
    <name evidence="3" type="ORF">R7226_30475</name>
</gene>
<dbReference type="RefSeq" id="WP_318601292.1">
    <property type="nucleotide sequence ID" value="NZ_JAWSTH010000171.1"/>
</dbReference>
<dbReference type="SUPFAM" id="SSF75304">
    <property type="entry name" value="Amidase signature (AS) enzymes"/>
    <property type="match status" value="1"/>
</dbReference>
<dbReference type="Proteomes" id="UP001284601">
    <property type="component" value="Unassembled WGS sequence"/>
</dbReference>
<protein>
    <submittedName>
        <fullName evidence="3">Amidase</fullName>
        <ecNumber evidence="3">3.5.1.4</ecNumber>
    </submittedName>
</protein>
<dbReference type="PANTHER" id="PTHR11895">
    <property type="entry name" value="TRANSAMIDASE"/>
    <property type="match status" value="1"/>
</dbReference>
<name>A0ABU4I0N5_9ACTN</name>
<evidence type="ECO:0000259" key="2">
    <source>
        <dbReference type="Pfam" id="PF01425"/>
    </source>
</evidence>
<comment type="similarity">
    <text evidence="1">Belongs to the amidase family.</text>
</comment>
<comment type="caution">
    <text evidence="3">The sequence shown here is derived from an EMBL/GenBank/DDBJ whole genome shotgun (WGS) entry which is preliminary data.</text>
</comment>
<feature type="domain" description="Amidase" evidence="2">
    <location>
        <begin position="27"/>
        <end position="449"/>
    </location>
</feature>
<dbReference type="GO" id="GO:0004040">
    <property type="term" value="F:amidase activity"/>
    <property type="evidence" value="ECO:0007669"/>
    <property type="project" value="UniProtKB-EC"/>
</dbReference>
<dbReference type="InterPro" id="IPR036928">
    <property type="entry name" value="AS_sf"/>
</dbReference>
<evidence type="ECO:0000313" key="4">
    <source>
        <dbReference type="Proteomes" id="UP001284601"/>
    </source>
</evidence>